<sequence length="382" mass="43136">MIISHIVLKNWRNFRSVDVDLRERIFLVGPNASGKSNFLDSLRFLRDLAKPGGGLQKAITDRGGVSKIRCLSARRDPKVEISISLSEDSTREPTWKYEIGITQQTRGYRQPVLSYERVWKDNRKVVDRPNNDDKKDELRLTQTFLEQVNANADFREIVKFLESILYLHLIPQLVRHPEAFGTPGLSEDPFGRTFLERVAKTPERTRKSRLTKIEDALRSALPQLKNLTDTKDEMGVPHLEAVYEHWRPGAGKQREDQFSDGTLRLIGLFWSLLETDSLLLLEEPELSLNSGIVSKLPSLIYRLQRSKKRQIILSTHSADLLSDKGIGGEEVLLMTPTSEGTQVEAASSIQDIKLLLEGGLSIADAALSRTVPATVDQLALFK</sequence>
<name>A0A7C3PR17_9CYAN</name>
<organism evidence="2">
    <name type="scientific">Oscillatoriales cyanobacterium SpSt-418</name>
    <dbReference type="NCBI Taxonomy" id="2282169"/>
    <lineage>
        <taxon>Bacteria</taxon>
        <taxon>Bacillati</taxon>
        <taxon>Cyanobacteriota</taxon>
        <taxon>Cyanophyceae</taxon>
        <taxon>Oscillatoriophycideae</taxon>
        <taxon>Oscillatoriales</taxon>
    </lineage>
</organism>
<accession>A0A7C3PR17</accession>
<dbReference type="InterPro" id="IPR003959">
    <property type="entry name" value="ATPase_AAA_core"/>
</dbReference>
<dbReference type="GO" id="GO:0005524">
    <property type="term" value="F:ATP binding"/>
    <property type="evidence" value="ECO:0007669"/>
    <property type="project" value="InterPro"/>
</dbReference>
<dbReference type="PANTHER" id="PTHR32182:SF22">
    <property type="entry name" value="ATP-DEPENDENT ENDONUCLEASE, OLD FAMILY-RELATED"/>
    <property type="match status" value="1"/>
</dbReference>
<dbReference type="AlphaFoldDB" id="A0A7C3PR17"/>
<dbReference type="EMBL" id="DSRU01000226">
    <property type="protein sequence ID" value="HFM99121.1"/>
    <property type="molecule type" value="Genomic_DNA"/>
</dbReference>
<gene>
    <name evidence="2" type="ORF">ENR64_15455</name>
</gene>
<dbReference type="SUPFAM" id="SSF52540">
    <property type="entry name" value="P-loop containing nucleoside triphosphate hydrolases"/>
    <property type="match status" value="1"/>
</dbReference>
<dbReference type="GO" id="GO:0000731">
    <property type="term" value="P:DNA synthesis involved in DNA repair"/>
    <property type="evidence" value="ECO:0007669"/>
    <property type="project" value="TreeGrafter"/>
</dbReference>
<dbReference type="InterPro" id="IPR027417">
    <property type="entry name" value="P-loop_NTPase"/>
</dbReference>
<proteinExistence type="predicted"/>
<dbReference type="PIRSF" id="PIRSF029347">
    <property type="entry name" value="RecF"/>
    <property type="match status" value="1"/>
</dbReference>
<dbReference type="Pfam" id="PF13304">
    <property type="entry name" value="AAA_21"/>
    <property type="match status" value="1"/>
</dbReference>
<dbReference type="InterPro" id="IPR014555">
    <property type="entry name" value="RecF-like"/>
</dbReference>
<reference evidence="2" key="1">
    <citation type="journal article" date="2020" name="mSystems">
        <title>Genome- and Community-Level Interaction Insights into Carbon Utilization and Element Cycling Functions of Hydrothermarchaeota in Hydrothermal Sediment.</title>
        <authorList>
            <person name="Zhou Z."/>
            <person name="Liu Y."/>
            <person name="Xu W."/>
            <person name="Pan J."/>
            <person name="Luo Z.H."/>
            <person name="Li M."/>
        </authorList>
    </citation>
    <scope>NUCLEOTIDE SEQUENCE [LARGE SCALE GENOMIC DNA]</scope>
    <source>
        <strain evidence="2">SpSt-418</strain>
    </source>
</reference>
<evidence type="ECO:0000313" key="2">
    <source>
        <dbReference type="EMBL" id="HFM99121.1"/>
    </source>
</evidence>
<dbReference type="Gene3D" id="3.40.50.300">
    <property type="entry name" value="P-loop containing nucleotide triphosphate hydrolases"/>
    <property type="match status" value="1"/>
</dbReference>
<comment type="caution">
    <text evidence="2">The sequence shown here is derived from an EMBL/GenBank/DDBJ whole genome shotgun (WGS) entry which is preliminary data.</text>
</comment>
<feature type="domain" description="ATPase AAA-type core" evidence="1">
    <location>
        <begin position="26"/>
        <end position="321"/>
    </location>
</feature>
<dbReference type="GO" id="GO:0006302">
    <property type="term" value="P:double-strand break repair"/>
    <property type="evidence" value="ECO:0007669"/>
    <property type="project" value="TreeGrafter"/>
</dbReference>
<protein>
    <submittedName>
        <fullName evidence="2">Chromosome segregation protein SMC</fullName>
    </submittedName>
</protein>
<evidence type="ECO:0000259" key="1">
    <source>
        <dbReference type="Pfam" id="PF13304"/>
    </source>
</evidence>
<dbReference type="PANTHER" id="PTHR32182">
    <property type="entry name" value="DNA REPLICATION AND REPAIR PROTEIN RECF"/>
    <property type="match status" value="1"/>
</dbReference>
<dbReference type="GO" id="GO:0016887">
    <property type="term" value="F:ATP hydrolysis activity"/>
    <property type="evidence" value="ECO:0007669"/>
    <property type="project" value="InterPro"/>
</dbReference>